<dbReference type="Proteomes" id="UP000054498">
    <property type="component" value="Unassembled WGS sequence"/>
</dbReference>
<proteinExistence type="predicted"/>
<evidence type="ECO:0000256" key="1">
    <source>
        <dbReference type="SAM" id="MobiDB-lite"/>
    </source>
</evidence>
<name>A0A0D2M1Q4_9CHLO</name>
<dbReference type="KEGG" id="mng:MNEG_12578"/>
<protein>
    <submittedName>
        <fullName evidence="2">Uncharacterized protein</fullName>
    </submittedName>
</protein>
<dbReference type="AlphaFoldDB" id="A0A0D2M1Q4"/>
<dbReference type="RefSeq" id="XP_013894406.1">
    <property type="nucleotide sequence ID" value="XM_014038952.1"/>
</dbReference>
<keyword evidence="3" id="KW-1185">Reference proteome</keyword>
<organism evidence="2 3">
    <name type="scientific">Monoraphidium neglectum</name>
    <dbReference type="NCBI Taxonomy" id="145388"/>
    <lineage>
        <taxon>Eukaryota</taxon>
        <taxon>Viridiplantae</taxon>
        <taxon>Chlorophyta</taxon>
        <taxon>core chlorophytes</taxon>
        <taxon>Chlorophyceae</taxon>
        <taxon>CS clade</taxon>
        <taxon>Sphaeropleales</taxon>
        <taxon>Selenastraceae</taxon>
        <taxon>Monoraphidium</taxon>
    </lineage>
</organism>
<gene>
    <name evidence="2" type="ORF">MNEG_12578</name>
</gene>
<dbReference type="GeneID" id="25729954"/>
<sequence>MQTLNASRRAAAPGRGPARRAARAAAPKAFGSNGSTALATTQKLADVDAYHEAWISAVNPEAAGAAVTMNGDREVFETDSRDAYFTRRHELVLKSFPNALGVDDFISRVEIALAAHGFRGDNSIARGRCV</sequence>
<feature type="region of interest" description="Disordered" evidence="1">
    <location>
        <begin position="1"/>
        <end position="34"/>
    </location>
</feature>
<evidence type="ECO:0000313" key="3">
    <source>
        <dbReference type="Proteomes" id="UP000054498"/>
    </source>
</evidence>
<reference evidence="2 3" key="1">
    <citation type="journal article" date="2013" name="BMC Genomics">
        <title>Reconstruction of the lipid metabolism for the microalga Monoraphidium neglectum from its genome sequence reveals characteristics suitable for biofuel production.</title>
        <authorList>
            <person name="Bogen C."/>
            <person name="Al-Dilaimi A."/>
            <person name="Albersmeier A."/>
            <person name="Wichmann J."/>
            <person name="Grundmann M."/>
            <person name="Rupp O."/>
            <person name="Lauersen K.J."/>
            <person name="Blifernez-Klassen O."/>
            <person name="Kalinowski J."/>
            <person name="Goesmann A."/>
            <person name="Mussgnug J.H."/>
            <person name="Kruse O."/>
        </authorList>
    </citation>
    <scope>NUCLEOTIDE SEQUENCE [LARGE SCALE GENOMIC DNA]</scope>
    <source>
        <strain evidence="2 3">SAG 48.87</strain>
    </source>
</reference>
<evidence type="ECO:0000313" key="2">
    <source>
        <dbReference type="EMBL" id="KIY95386.1"/>
    </source>
</evidence>
<dbReference type="EMBL" id="KK103534">
    <property type="protein sequence ID" value="KIY95386.1"/>
    <property type="molecule type" value="Genomic_DNA"/>
</dbReference>
<accession>A0A0D2M1Q4</accession>